<evidence type="ECO:0000256" key="3">
    <source>
        <dbReference type="SAM" id="MobiDB-lite"/>
    </source>
</evidence>
<evidence type="ECO:0000313" key="4">
    <source>
        <dbReference type="EMBL" id="APA13665.1"/>
    </source>
</evidence>
<sequence>MPSSPSLELATFTPHSALLALKSSVQRIELCSQRTHDGLTPSVQDYLFITSTLSPAHQEKPQTQTKTQTNTEDTTHTNTPNPSINQSISEKINIMIRPPPLNLNLNLNPLSNSNSNPHTNNFLIPAPTFEKMKQEIREFKKLGGRGFVFGILKEEEEEDLHSHKGEGKKGKRNLIIDQERCRELLKIAREGEDRESVRCTFHRAFDRIDRERMGEQLEVLINLSFTSLLTSGGSPTSTQGKLQIKTLVHQASGRIEIIVGGGVRSHNLKELIDETGAQWFHSSAVTGEGEEVDGEEVRRLREIMCTYGAGSVGNLL</sequence>
<comment type="similarity">
    <text evidence="1">Belongs to the CutC family.</text>
</comment>
<dbReference type="InterPro" id="IPR005627">
    <property type="entry name" value="CutC-like"/>
</dbReference>
<dbReference type="Proteomes" id="UP000177798">
    <property type="component" value="Chromosome 11"/>
</dbReference>
<feature type="compositionally biased region" description="Low complexity" evidence="3">
    <location>
        <begin position="61"/>
        <end position="80"/>
    </location>
</feature>
<dbReference type="VEuPathDB" id="FungiDB:sscle_11g084350"/>
<dbReference type="AlphaFoldDB" id="A0A1D9QFF5"/>
<dbReference type="InterPro" id="IPR036822">
    <property type="entry name" value="CutC-like_dom_sf"/>
</dbReference>
<name>A0A1D9QFF5_SCLS1</name>
<feature type="region of interest" description="Disordered" evidence="3">
    <location>
        <begin position="53"/>
        <end position="85"/>
    </location>
</feature>
<organism evidence="4 5">
    <name type="scientific">Sclerotinia sclerotiorum (strain ATCC 18683 / 1980 / Ss-1)</name>
    <name type="common">White mold</name>
    <name type="synonym">Whetzelinia sclerotiorum</name>
    <dbReference type="NCBI Taxonomy" id="665079"/>
    <lineage>
        <taxon>Eukaryota</taxon>
        <taxon>Fungi</taxon>
        <taxon>Dikarya</taxon>
        <taxon>Ascomycota</taxon>
        <taxon>Pezizomycotina</taxon>
        <taxon>Leotiomycetes</taxon>
        <taxon>Helotiales</taxon>
        <taxon>Sclerotiniaceae</taxon>
        <taxon>Sclerotinia</taxon>
    </lineage>
</organism>
<evidence type="ECO:0000256" key="1">
    <source>
        <dbReference type="ARBA" id="ARBA00007768"/>
    </source>
</evidence>
<evidence type="ECO:0000313" key="5">
    <source>
        <dbReference type="Proteomes" id="UP000177798"/>
    </source>
</evidence>
<evidence type="ECO:0000256" key="2">
    <source>
        <dbReference type="ARBA" id="ARBA00019014"/>
    </source>
</evidence>
<dbReference type="OrthoDB" id="7392499at2759"/>
<gene>
    <name evidence="4" type="ORF">sscle_11g084350</name>
</gene>
<protein>
    <recommendedName>
        <fullName evidence="2">Copper homeostasis protein cutC homolog</fullName>
    </recommendedName>
</protein>
<dbReference type="PANTHER" id="PTHR12598">
    <property type="entry name" value="COPPER HOMEOSTASIS PROTEIN CUTC"/>
    <property type="match status" value="1"/>
</dbReference>
<reference evidence="5" key="1">
    <citation type="journal article" date="2017" name="Genome Biol. Evol.">
        <title>The complete genome sequence of the phytopathogenic fungus Sclerotinia sclerotiorum reveals insights into the genome architecture of broad host range pathogens.</title>
        <authorList>
            <person name="Derbyshire M."/>
            <person name="Denton-Giles M."/>
            <person name="Hegedus D."/>
            <person name="Seifbarghy S."/>
            <person name="Rollins J."/>
            <person name="van Kan J."/>
            <person name="Seidl M.F."/>
            <person name="Faino L."/>
            <person name="Mbengue M."/>
            <person name="Navaud O."/>
            <person name="Raffaele S."/>
            <person name="Hammond-Kosack K."/>
            <person name="Heard S."/>
            <person name="Oliver R."/>
        </authorList>
    </citation>
    <scope>NUCLEOTIDE SEQUENCE [LARGE SCALE GENOMIC DNA]</scope>
    <source>
        <strain evidence="5">ATCC 18683 / 1980 / Ss-1</strain>
    </source>
</reference>
<dbReference type="Pfam" id="PF03932">
    <property type="entry name" value="CutC"/>
    <property type="match status" value="1"/>
</dbReference>
<proteinExistence type="inferred from homology"/>
<dbReference type="PANTHER" id="PTHR12598:SF0">
    <property type="entry name" value="COPPER HOMEOSTASIS PROTEIN CUTC HOMOLOG"/>
    <property type="match status" value="1"/>
</dbReference>
<accession>A0A1D9QFF5</accession>
<dbReference type="Gene3D" id="3.20.20.380">
    <property type="entry name" value="Copper homeostasis (CutC) domain"/>
    <property type="match status" value="1"/>
</dbReference>
<dbReference type="EMBL" id="CP017824">
    <property type="protein sequence ID" value="APA13665.1"/>
    <property type="molecule type" value="Genomic_DNA"/>
</dbReference>
<dbReference type="SUPFAM" id="SSF110395">
    <property type="entry name" value="CutC-like"/>
    <property type="match status" value="1"/>
</dbReference>